<sequence length="255" mass="29356">MAKSQQKHSGQKRKYRTEIIEKLKLFPIDDRSVERLSGSDAVAEGALAMVTARIKPIMTAQNKFDQIEHVLSYIDDSRLLFEGMDNVVHVDEKCYLLFPGEEQPHRTRKSKRFMPKTIYDMHRKCTWNGKLGLWSLTVEYIAQRTSQNRPKDTVYIIELVNRAVCKTFLLDFVTPYIKSIQNRVPIHGIDNLITAVKDAFETVSAEQLDIMFLTLQSCMLCILREKGGNGYPLPHIGKEKLRKKDMLLRVLSAVV</sequence>
<gene>
    <name evidence="1" type="ORF">PHMEG_00021705</name>
</gene>
<accession>A0A225VKZ2</accession>
<evidence type="ECO:0000313" key="1">
    <source>
        <dbReference type="EMBL" id="OWZ06093.1"/>
    </source>
</evidence>
<proteinExistence type="predicted"/>
<dbReference type="GO" id="GO:0003676">
    <property type="term" value="F:nucleic acid binding"/>
    <property type="evidence" value="ECO:0007669"/>
    <property type="project" value="InterPro"/>
</dbReference>
<keyword evidence="2" id="KW-1185">Reference proteome</keyword>
<dbReference type="PANTHER" id="PTHR47169:SF2">
    <property type="entry name" value="OS01G0541250 PROTEIN"/>
    <property type="match status" value="1"/>
</dbReference>
<organism evidence="1 2">
    <name type="scientific">Phytophthora megakarya</name>
    <dbReference type="NCBI Taxonomy" id="4795"/>
    <lineage>
        <taxon>Eukaryota</taxon>
        <taxon>Sar</taxon>
        <taxon>Stramenopiles</taxon>
        <taxon>Oomycota</taxon>
        <taxon>Peronosporomycetes</taxon>
        <taxon>Peronosporales</taxon>
        <taxon>Peronosporaceae</taxon>
        <taxon>Phytophthora</taxon>
    </lineage>
</organism>
<name>A0A225VKZ2_9STRA</name>
<protein>
    <submittedName>
        <fullName evidence="1">Uncharacterized protein</fullName>
    </submittedName>
</protein>
<reference evidence="2" key="1">
    <citation type="submission" date="2017-03" db="EMBL/GenBank/DDBJ databases">
        <title>Phytopthora megakarya and P. palmivora, two closely related causual agents of cacao black pod achieved similar genome size and gene model numbers by different mechanisms.</title>
        <authorList>
            <person name="Ali S."/>
            <person name="Shao J."/>
            <person name="Larry D.J."/>
            <person name="Kronmiller B."/>
            <person name="Shen D."/>
            <person name="Strem M.D."/>
            <person name="Melnick R.L."/>
            <person name="Guiltinan M.J."/>
            <person name="Tyler B.M."/>
            <person name="Meinhardt L.W."/>
            <person name="Bailey B.A."/>
        </authorList>
    </citation>
    <scope>NUCLEOTIDE SEQUENCE [LARGE SCALE GENOMIC DNA]</scope>
    <source>
        <strain evidence="2">zdho120</strain>
    </source>
</reference>
<dbReference type="Proteomes" id="UP000198211">
    <property type="component" value="Unassembled WGS sequence"/>
</dbReference>
<evidence type="ECO:0000313" key="2">
    <source>
        <dbReference type="Proteomes" id="UP000198211"/>
    </source>
</evidence>
<comment type="caution">
    <text evidence="1">The sequence shown here is derived from an EMBL/GenBank/DDBJ whole genome shotgun (WGS) entry which is preliminary data.</text>
</comment>
<dbReference type="OrthoDB" id="166347at2759"/>
<dbReference type="PANTHER" id="PTHR47169">
    <property type="entry name" value="OS01G0541250 PROTEIN"/>
    <property type="match status" value="1"/>
</dbReference>
<dbReference type="AlphaFoldDB" id="A0A225VKZ2"/>
<dbReference type="EMBL" id="NBNE01004119">
    <property type="protein sequence ID" value="OWZ06093.1"/>
    <property type="molecule type" value="Genomic_DNA"/>
</dbReference>
<dbReference type="Gene3D" id="3.30.420.10">
    <property type="entry name" value="Ribonuclease H-like superfamily/Ribonuclease H"/>
    <property type="match status" value="1"/>
</dbReference>
<dbReference type="InterPro" id="IPR036397">
    <property type="entry name" value="RNaseH_sf"/>
</dbReference>